<feature type="transmembrane region" description="Helical" evidence="1">
    <location>
        <begin position="6"/>
        <end position="24"/>
    </location>
</feature>
<keyword evidence="1" id="KW-0812">Transmembrane</keyword>
<accession>A0A4V2USH2</accession>
<reference evidence="2 3" key="1">
    <citation type="submission" date="2019-03" db="EMBL/GenBank/DDBJ databases">
        <title>Genomic Encyclopedia of Type Strains, Phase IV (KMG-IV): sequencing the most valuable type-strain genomes for metagenomic binning, comparative biology and taxonomic classification.</title>
        <authorList>
            <person name="Goeker M."/>
        </authorList>
    </citation>
    <scope>NUCLEOTIDE SEQUENCE [LARGE SCALE GENOMIC DNA]</scope>
    <source>
        <strain evidence="2 3">DSM 20467</strain>
    </source>
</reference>
<feature type="transmembrane region" description="Helical" evidence="1">
    <location>
        <begin position="60"/>
        <end position="79"/>
    </location>
</feature>
<gene>
    <name evidence="2" type="ORF">EDC37_102145</name>
</gene>
<evidence type="ECO:0000256" key="1">
    <source>
        <dbReference type="SAM" id="Phobius"/>
    </source>
</evidence>
<evidence type="ECO:0000313" key="3">
    <source>
        <dbReference type="Proteomes" id="UP000295188"/>
    </source>
</evidence>
<dbReference type="AlphaFoldDB" id="A0A4V2USH2"/>
<keyword evidence="1" id="KW-1133">Transmembrane helix</keyword>
<protein>
    <submittedName>
        <fullName evidence="2">Uncharacterized protein</fullName>
    </submittedName>
</protein>
<dbReference type="EMBL" id="SMAA01000002">
    <property type="protein sequence ID" value="TCS81442.1"/>
    <property type="molecule type" value="Genomic_DNA"/>
</dbReference>
<dbReference type="OrthoDB" id="1674926at2"/>
<dbReference type="Proteomes" id="UP000295188">
    <property type="component" value="Unassembled WGS sequence"/>
</dbReference>
<proteinExistence type="predicted"/>
<evidence type="ECO:0000313" key="2">
    <source>
        <dbReference type="EMBL" id="TCS81442.1"/>
    </source>
</evidence>
<keyword evidence="3" id="KW-1185">Reference proteome</keyword>
<organism evidence="2 3">
    <name type="scientific">Pectinatus cerevisiiphilus</name>
    <dbReference type="NCBI Taxonomy" id="86956"/>
    <lineage>
        <taxon>Bacteria</taxon>
        <taxon>Bacillati</taxon>
        <taxon>Bacillota</taxon>
        <taxon>Negativicutes</taxon>
        <taxon>Selenomonadales</taxon>
        <taxon>Selenomonadaceae</taxon>
        <taxon>Pectinatus</taxon>
    </lineage>
</organism>
<sequence length="373" mass="43203">MLMVFLGTALIVVLTSIFFIYKFLTFCKMHLELKAISLAAIMPFLFIFAIRPWISYPTVPYYAVIVLAVFLTAFAATFYNGRLLEGKQNFTKSRHGTVVYEQFSPVWEKAPEPPESPPQITIAEAHHRKANKIAEKRLTKIIGDLSECLQSEQDLATIIQVDPHMVEQLLFYQPTQYAVVHEHLLSYGDGQLCFYENRLWLKLVRRYGLPTAKTCQRKYNLPAQLAKSEVQYAELYLLNREKVKVEKLVEKAQSIEEVLDYVYRQNRKRKYAFSLYALKCSLPKYRESPDAPFLCIEMSNIYKKFGAFNKAAFILRSALYLSVVCEDTGMRQEFKNQILYLQKMGQALAGFKMAKLSLAKERREHMQIDEASD</sequence>
<comment type="caution">
    <text evidence="2">The sequence shown here is derived from an EMBL/GenBank/DDBJ whole genome shotgun (WGS) entry which is preliminary data.</text>
</comment>
<feature type="transmembrane region" description="Helical" evidence="1">
    <location>
        <begin position="36"/>
        <end position="54"/>
    </location>
</feature>
<name>A0A4V2USH2_9FIRM</name>
<keyword evidence="1" id="KW-0472">Membrane</keyword>
<dbReference type="RefSeq" id="WP_132547333.1">
    <property type="nucleotide sequence ID" value="NZ_SMAA01000002.1"/>
</dbReference>